<organism evidence="2 3">
    <name type="scientific">Alkalimonas amylolytica</name>
    <dbReference type="NCBI Taxonomy" id="152573"/>
    <lineage>
        <taxon>Bacteria</taxon>
        <taxon>Pseudomonadati</taxon>
        <taxon>Pseudomonadota</taxon>
        <taxon>Gammaproteobacteria</taxon>
        <taxon>Alkalimonas</taxon>
    </lineage>
</organism>
<dbReference type="Gene3D" id="2.50.20.10">
    <property type="entry name" value="Lipoprotein localisation LolA/LolB/LppX"/>
    <property type="match status" value="1"/>
</dbReference>
<evidence type="ECO:0000313" key="2">
    <source>
        <dbReference type="EMBL" id="SEA40394.1"/>
    </source>
</evidence>
<sequence>MLVSKVSAILVALLIVSFGIYGSEASSLTAEELGLSIAVKAKQLDRGWGDSQADMTMILRNQNGQESRRVMRTSNLEVQDGGDKSLVIFDEPRDVQGTAFLNHSHPVGPDDQWLYLPALRRVRRISSQNASGPFMGSEFSYEDMASFEVEKYTYKYLRDETLNGHDCTVSEYYPVDRYSGYTRQIVWLDKTMHQPIQIEFYDRRNSLLKTLTVKDYQQYENKYWRPAYMEMTNHTNGKSTVLLIENYRFGTGMTEQDFSQAALTRIR</sequence>
<proteinExistence type="predicted"/>
<dbReference type="STRING" id="152573.SAMN04488051_10364"/>
<dbReference type="CDD" id="cd16329">
    <property type="entry name" value="LolA_like"/>
    <property type="match status" value="1"/>
</dbReference>
<reference evidence="2 3" key="1">
    <citation type="submission" date="2016-10" db="EMBL/GenBank/DDBJ databases">
        <authorList>
            <person name="de Groot N.N."/>
        </authorList>
    </citation>
    <scope>NUCLEOTIDE SEQUENCE [LARGE SCALE GENOMIC DNA]</scope>
    <source>
        <strain evidence="2 3">CGMCC 1.3430</strain>
    </source>
</reference>
<protein>
    <recommendedName>
        <fullName evidence="1">Uncharacterized protein TP-0789 domain-containing protein</fullName>
    </recommendedName>
</protein>
<dbReference type="EMBL" id="FNRM01000003">
    <property type="protein sequence ID" value="SEA40394.1"/>
    <property type="molecule type" value="Genomic_DNA"/>
</dbReference>
<evidence type="ECO:0000259" key="1">
    <source>
        <dbReference type="Pfam" id="PF17131"/>
    </source>
</evidence>
<gene>
    <name evidence="2" type="ORF">SAMN04488051_10364</name>
</gene>
<evidence type="ECO:0000313" key="3">
    <source>
        <dbReference type="Proteomes" id="UP000198773"/>
    </source>
</evidence>
<dbReference type="Proteomes" id="UP000198773">
    <property type="component" value="Unassembled WGS sequence"/>
</dbReference>
<keyword evidence="3" id="KW-1185">Reference proteome</keyword>
<feature type="domain" description="Uncharacterized protein TP-0789" evidence="1">
    <location>
        <begin position="82"/>
        <end position="265"/>
    </location>
</feature>
<name>A0A1H4AX44_ALKAM</name>
<dbReference type="AlphaFoldDB" id="A0A1H4AX44"/>
<dbReference type="RefSeq" id="WP_091341217.1">
    <property type="nucleotide sequence ID" value="NZ_FNRM01000003.1"/>
</dbReference>
<dbReference type="InterPro" id="IPR033399">
    <property type="entry name" value="TP_0789-like"/>
</dbReference>
<dbReference type="OrthoDB" id="9803781at2"/>
<dbReference type="Pfam" id="PF17131">
    <property type="entry name" value="LolA_like"/>
    <property type="match status" value="1"/>
</dbReference>
<accession>A0A1H4AX44</accession>